<sequence length="183" mass="20223">MGQALRRASGKLKNSGVNTSPSSKQTVPNQTLEHVRNVERKSVYVDNRAGDANDPETVPTVNNDNLLEERDLEYDAMLDKMAGRIKTKPGGKPEMGEAFIVEKYNRPLPKLRSSKTEISGDESNTPPGTLDIVKIKQILLLHEGKSEEHQGPLDVDAIAKKFMIDAAQVHKILRFVSLPPEGK</sequence>
<dbReference type="PANTHER" id="PTHR36759:SF1">
    <property type="entry name" value="DYNEIN BETA CHAIN, CILIARY PROTEIN"/>
    <property type="match status" value="1"/>
</dbReference>
<dbReference type="OMA" id="HNGPMDV"/>
<feature type="region of interest" description="Disordered" evidence="1">
    <location>
        <begin position="1"/>
        <end position="62"/>
    </location>
</feature>
<protein>
    <submittedName>
        <fullName evidence="2">Uncharacterized protein</fullName>
    </submittedName>
</protein>
<accession>A0A0K9P4G0</accession>
<evidence type="ECO:0000313" key="3">
    <source>
        <dbReference type="Proteomes" id="UP000036987"/>
    </source>
</evidence>
<dbReference type="PANTHER" id="PTHR36759">
    <property type="entry name" value="DYNEIN BETA CHAIN, CILIARY PROTEIN"/>
    <property type="match status" value="1"/>
</dbReference>
<proteinExistence type="predicted"/>
<reference evidence="3" key="1">
    <citation type="journal article" date="2016" name="Nature">
        <title>The genome of the seagrass Zostera marina reveals angiosperm adaptation to the sea.</title>
        <authorList>
            <person name="Olsen J.L."/>
            <person name="Rouze P."/>
            <person name="Verhelst B."/>
            <person name="Lin Y.-C."/>
            <person name="Bayer T."/>
            <person name="Collen J."/>
            <person name="Dattolo E."/>
            <person name="De Paoli E."/>
            <person name="Dittami S."/>
            <person name="Maumus F."/>
            <person name="Michel G."/>
            <person name="Kersting A."/>
            <person name="Lauritano C."/>
            <person name="Lohaus R."/>
            <person name="Toepel M."/>
            <person name="Tonon T."/>
            <person name="Vanneste K."/>
            <person name="Amirebrahimi M."/>
            <person name="Brakel J."/>
            <person name="Bostroem C."/>
            <person name="Chovatia M."/>
            <person name="Grimwood J."/>
            <person name="Jenkins J.W."/>
            <person name="Jueterbock A."/>
            <person name="Mraz A."/>
            <person name="Stam W.T."/>
            <person name="Tice H."/>
            <person name="Bornberg-Bauer E."/>
            <person name="Green P.J."/>
            <person name="Pearson G.A."/>
            <person name="Procaccini G."/>
            <person name="Duarte C.M."/>
            <person name="Schmutz J."/>
            <person name="Reusch T.B.H."/>
            <person name="Van de Peer Y."/>
        </authorList>
    </citation>
    <scope>NUCLEOTIDE SEQUENCE [LARGE SCALE GENOMIC DNA]</scope>
    <source>
        <strain evidence="3">cv. Finnish</strain>
    </source>
</reference>
<dbReference type="AlphaFoldDB" id="A0A0K9P4G0"/>
<feature type="compositionally biased region" description="Basic and acidic residues" evidence="1">
    <location>
        <begin position="33"/>
        <end position="51"/>
    </location>
</feature>
<dbReference type="STRING" id="29655.A0A0K9P4G0"/>
<organism evidence="2 3">
    <name type="scientific">Zostera marina</name>
    <name type="common">Eelgrass</name>
    <dbReference type="NCBI Taxonomy" id="29655"/>
    <lineage>
        <taxon>Eukaryota</taxon>
        <taxon>Viridiplantae</taxon>
        <taxon>Streptophyta</taxon>
        <taxon>Embryophyta</taxon>
        <taxon>Tracheophyta</taxon>
        <taxon>Spermatophyta</taxon>
        <taxon>Magnoliopsida</taxon>
        <taxon>Liliopsida</taxon>
        <taxon>Zosteraceae</taxon>
        <taxon>Zostera</taxon>
    </lineage>
</organism>
<comment type="caution">
    <text evidence="2">The sequence shown here is derived from an EMBL/GenBank/DDBJ whole genome shotgun (WGS) entry which is preliminary data.</text>
</comment>
<name>A0A0K9P4G0_ZOSMR</name>
<gene>
    <name evidence="2" type="ORF">ZOSMA_391G00160</name>
</gene>
<dbReference type="Proteomes" id="UP000036987">
    <property type="component" value="Unassembled WGS sequence"/>
</dbReference>
<evidence type="ECO:0000256" key="1">
    <source>
        <dbReference type="SAM" id="MobiDB-lite"/>
    </source>
</evidence>
<dbReference type="EMBL" id="LFYR01001195">
    <property type="protein sequence ID" value="KMZ63884.1"/>
    <property type="molecule type" value="Genomic_DNA"/>
</dbReference>
<evidence type="ECO:0000313" key="2">
    <source>
        <dbReference type="EMBL" id="KMZ63884.1"/>
    </source>
</evidence>
<keyword evidence="3" id="KW-1185">Reference proteome</keyword>
<feature type="compositionally biased region" description="Polar residues" evidence="1">
    <location>
        <begin position="15"/>
        <end position="32"/>
    </location>
</feature>
<dbReference type="OrthoDB" id="1609931at2759"/>